<feature type="chain" id="PRO_5038424557" evidence="3">
    <location>
        <begin position="32"/>
        <end position="370"/>
    </location>
</feature>
<gene>
    <name evidence="4" type="ORF">GWK17_21170</name>
</gene>
<evidence type="ECO:0000256" key="3">
    <source>
        <dbReference type="SAM" id="SignalP"/>
    </source>
</evidence>
<feature type="repeat" description="Cell wall-binding" evidence="2">
    <location>
        <begin position="73"/>
        <end position="92"/>
    </location>
</feature>
<feature type="repeat" description="Cell wall-binding" evidence="2">
    <location>
        <begin position="33"/>
        <end position="52"/>
    </location>
</feature>
<feature type="signal peptide" evidence="3">
    <location>
        <begin position="1"/>
        <end position="31"/>
    </location>
</feature>
<comment type="caution">
    <text evidence="4">The sequence shown here is derived from an EMBL/GenBank/DDBJ whole genome shotgun (WGS) entry which is preliminary data.</text>
</comment>
<evidence type="ECO:0000256" key="2">
    <source>
        <dbReference type="PROSITE-ProRule" id="PRU00591"/>
    </source>
</evidence>
<accession>A0A846TZY5</accession>
<dbReference type="Pfam" id="PF19127">
    <property type="entry name" value="Choline_bind_3"/>
    <property type="match status" value="3"/>
</dbReference>
<organism evidence="4 5">
    <name type="scientific">Mesobacillus selenatarsenatis</name>
    <dbReference type="NCBI Taxonomy" id="388741"/>
    <lineage>
        <taxon>Bacteria</taxon>
        <taxon>Bacillati</taxon>
        <taxon>Bacillota</taxon>
        <taxon>Bacilli</taxon>
        <taxon>Bacillales</taxon>
        <taxon>Bacillaceae</taxon>
        <taxon>Mesobacillus</taxon>
    </lineage>
</organism>
<dbReference type="Pfam" id="PF01473">
    <property type="entry name" value="Choline_bind_1"/>
    <property type="match status" value="1"/>
</dbReference>
<sequence>MKKFLISLSLVMGLGLFLQLPLAELSTTTHAASYGWKQVNGNWYYYTSSGVKVTGWKSIGGKWYYFNSYGVMKTGWVKEGSKWYFLDSNGAMKTGWLQSGSKWYYLNTDGAMATGWKKVSNTWYYLESSGAMRTGWLQSGSNWYYLKPNGAMQTSWAKVSGKWYFFDTNGTMKTGWVQSGSDWYYMNTNGTMKTGWVSSGGKWYYLDEVDGFMWTGWIDDNGKLYYLYDNGVMAASTTINGITLGADGAAIEETGFFNTDLKSTIGQIIKYYNDSIKKDFKVEYEDTNDIAYFFRNTEPLAYAEAGVVMGDVFFPEFLVDLAYALGIPVNEEEMEALLIEASDHGQAHNELVSVYNDGITLEFYWDIENY</sequence>
<dbReference type="PROSITE" id="PS51170">
    <property type="entry name" value="CW"/>
    <property type="match status" value="9"/>
</dbReference>
<keyword evidence="3" id="KW-0732">Signal</keyword>
<feature type="repeat" description="Cell wall-binding" evidence="2">
    <location>
        <begin position="133"/>
        <end position="152"/>
    </location>
</feature>
<feature type="repeat" description="Cell wall-binding" evidence="2">
    <location>
        <begin position="214"/>
        <end position="233"/>
    </location>
</feature>
<dbReference type="AlphaFoldDB" id="A0A846TZY5"/>
<dbReference type="SUPFAM" id="SSF69360">
    <property type="entry name" value="Cell wall binding repeat"/>
    <property type="match status" value="2"/>
</dbReference>
<dbReference type="EMBL" id="JAAVUM010000023">
    <property type="protein sequence ID" value="NKE07951.1"/>
    <property type="molecule type" value="Genomic_DNA"/>
</dbReference>
<keyword evidence="1" id="KW-0677">Repeat</keyword>
<reference evidence="4 5" key="1">
    <citation type="submission" date="2020-03" db="EMBL/GenBank/DDBJ databases">
        <authorList>
            <person name="Sun Q."/>
        </authorList>
    </citation>
    <scope>NUCLEOTIDE SEQUENCE [LARGE SCALE GENOMIC DNA]</scope>
    <source>
        <strain evidence="4 5">KACC 21451</strain>
    </source>
</reference>
<feature type="repeat" description="Cell wall-binding" evidence="2">
    <location>
        <begin position="153"/>
        <end position="172"/>
    </location>
</feature>
<feature type="repeat" description="Cell wall-binding" evidence="2">
    <location>
        <begin position="93"/>
        <end position="112"/>
    </location>
</feature>
<evidence type="ECO:0000313" key="4">
    <source>
        <dbReference type="EMBL" id="NKE07951.1"/>
    </source>
</evidence>
<evidence type="ECO:0000313" key="5">
    <source>
        <dbReference type="Proteomes" id="UP000587942"/>
    </source>
</evidence>
<dbReference type="Proteomes" id="UP000587942">
    <property type="component" value="Unassembled WGS sequence"/>
</dbReference>
<feature type="repeat" description="Cell wall-binding" evidence="2">
    <location>
        <begin position="113"/>
        <end position="132"/>
    </location>
</feature>
<dbReference type="InterPro" id="IPR018337">
    <property type="entry name" value="Cell_wall/Cho-bd_repeat"/>
</dbReference>
<dbReference type="RefSeq" id="WP_167834308.1">
    <property type="nucleotide sequence ID" value="NZ_JAAVUM010000023.1"/>
</dbReference>
<protein>
    <submittedName>
        <fullName evidence="4">N-acetylmuramoyl-L-alanine amidase family protein</fullName>
    </submittedName>
</protein>
<evidence type="ECO:0000256" key="1">
    <source>
        <dbReference type="ARBA" id="ARBA00022737"/>
    </source>
</evidence>
<proteinExistence type="predicted"/>
<dbReference type="Gene3D" id="2.10.270.20">
    <property type="match status" value="1"/>
</dbReference>
<feature type="repeat" description="Cell wall-binding" evidence="2">
    <location>
        <begin position="53"/>
        <end position="72"/>
    </location>
</feature>
<name>A0A846TZY5_9BACI</name>
<feature type="repeat" description="Cell wall-binding" evidence="2">
    <location>
        <begin position="173"/>
        <end position="192"/>
    </location>
</feature>
<dbReference type="Gene3D" id="2.10.270.10">
    <property type="entry name" value="Cholin Binding"/>
    <property type="match status" value="2"/>
</dbReference>